<dbReference type="InterPro" id="IPR003313">
    <property type="entry name" value="AraC-bd"/>
</dbReference>
<evidence type="ECO:0000256" key="4">
    <source>
        <dbReference type="ARBA" id="ARBA00023163"/>
    </source>
</evidence>
<dbReference type="PATRIC" id="fig|933944.5.peg.798"/>
<keyword evidence="2" id="KW-0805">Transcription regulation</keyword>
<gene>
    <name evidence="8" type="ORF">AN215_07775</name>
</gene>
<dbReference type="Pfam" id="PF12833">
    <property type="entry name" value="HTH_18"/>
    <property type="match status" value="1"/>
</dbReference>
<evidence type="ECO:0000313" key="9">
    <source>
        <dbReference type="Proteomes" id="UP000176087"/>
    </source>
</evidence>
<reference evidence="8 9" key="1">
    <citation type="journal article" date="2016" name="Front. Microbiol.">
        <title>Comparative Genomics Analysis of Streptomyces Species Reveals Their Adaptation to the Marine Environment and Their Diversity at the Genomic Level.</title>
        <authorList>
            <person name="Tian X."/>
            <person name="Zhang Z."/>
            <person name="Yang T."/>
            <person name="Chen M."/>
            <person name="Li J."/>
            <person name="Chen F."/>
            <person name="Yang J."/>
            <person name="Li W."/>
            <person name="Zhang B."/>
            <person name="Zhang Z."/>
            <person name="Wu J."/>
            <person name="Zhang C."/>
            <person name="Long L."/>
            <person name="Xiao J."/>
        </authorList>
    </citation>
    <scope>NUCLEOTIDE SEQUENCE [LARGE SCALE GENOMIC DNA]</scope>
    <source>
        <strain evidence="8 9">SCSIO 10390</strain>
    </source>
</reference>
<keyword evidence="3" id="KW-0238">DNA-binding</keyword>
<name>A0A1E7JMX1_9ACTN</name>
<dbReference type="PANTHER" id="PTHR11019:SF199">
    <property type="entry name" value="HTH-TYPE TRANSCRIPTIONAL REGULATOR NIMR"/>
    <property type="match status" value="1"/>
</dbReference>
<comment type="caution">
    <text evidence="8">The sequence shown here is derived from an EMBL/GenBank/DDBJ whole genome shotgun (WGS) entry which is preliminary data.</text>
</comment>
<dbReference type="InterPro" id="IPR009057">
    <property type="entry name" value="Homeodomain-like_sf"/>
</dbReference>
<keyword evidence="9" id="KW-1185">Reference proteome</keyword>
<dbReference type="PANTHER" id="PTHR11019">
    <property type="entry name" value="HTH-TYPE TRANSCRIPTIONAL REGULATOR NIMR"/>
    <property type="match status" value="1"/>
</dbReference>
<dbReference type="EMBL" id="LJGT01000038">
    <property type="protein sequence ID" value="OEU89627.1"/>
    <property type="molecule type" value="Genomic_DNA"/>
</dbReference>
<dbReference type="Pfam" id="PF02311">
    <property type="entry name" value="AraC_binding"/>
    <property type="match status" value="1"/>
</dbReference>
<dbReference type="AlphaFoldDB" id="A0A1E7JMX1"/>
<evidence type="ECO:0000256" key="2">
    <source>
        <dbReference type="ARBA" id="ARBA00023015"/>
    </source>
</evidence>
<feature type="domain" description="HTH araC/xylS-type" evidence="7">
    <location>
        <begin position="156"/>
        <end position="253"/>
    </location>
</feature>
<keyword evidence="4" id="KW-0804">Transcription</keyword>
<evidence type="ECO:0000259" key="7">
    <source>
        <dbReference type="PROSITE" id="PS01124"/>
    </source>
</evidence>
<dbReference type="RefSeq" id="WP_070013321.1">
    <property type="nucleotide sequence ID" value="NZ_LJGS01000044.1"/>
</dbReference>
<dbReference type="PROSITE" id="PS01124">
    <property type="entry name" value="HTH_ARAC_FAMILY_2"/>
    <property type="match status" value="1"/>
</dbReference>
<keyword evidence="1" id="KW-0678">Repressor</keyword>
<dbReference type="SMART" id="SM00342">
    <property type="entry name" value="HTH_ARAC"/>
    <property type="match status" value="1"/>
</dbReference>
<dbReference type="InterPro" id="IPR011051">
    <property type="entry name" value="RmlC_Cupin_sf"/>
</dbReference>
<accession>A0A1E7JMX1</accession>
<dbReference type="Gene3D" id="2.60.120.10">
    <property type="entry name" value="Jelly Rolls"/>
    <property type="match status" value="1"/>
</dbReference>
<evidence type="ECO:0000313" key="8">
    <source>
        <dbReference type="EMBL" id="OEU89627.1"/>
    </source>
</evidence>
<sequence length="264" mass="28672">MSPSGHDSASVGPAAALVVGDFTMERGSWFPPHRHPEHQLAWCDRGMLRVRTELGTWLLPPSLALWIPAGVSHATGAVGAALMRSPYVVPDGCPVPWTEPTVVRVGPLLRALIGHLRRTDLAPDARRRAEAVLFDVLAPVSVANLALTRPQDQRARVVAQGLIDDPSDNRTLEEWSTGTGAGARTLARLFASETGMTFGRWRERLRMQLAMPLLAEGRPVESVARRVGYMSGSSFVAAFHRIVGLTPGQYFRRDAAPGHPGELK</sequence>
<dbReference type="SUPFAM" id="SSF51182">
    <property type="entry name" value="RmlC-like cupins"/>
    <property type="match status" value="1"/>
</dbReference>
<dbReference type="GO" id="GO:0003700">
    <property type="term" value="F:DNA-binding transcription factor activity"/>
    <property type="evidence" value="ECO:0007669"/>
    <property type="project" value="InterPro"/>
</dbReference>
<dbReference type="CDD" id="cd06124">
    <property type="entry name" value="cupin_NimR-like_N"/>
    <property type="match status" value="1"/>
</dbReference>
<evidence type="ECO:0000256" key="1">
    <source>
        <dbReference type="ARBA" id="ARBA00022491"/>
    </source>
</evidence>
<evidence type="ECO:0000256" key="6">
    <source>
        <dbReference type="ARBA" id="ARBA00079449"/>
    </source>
</evidence>
<protein>
    <recommendedName>
        <fullName evidence="5">HTH-type transcriptional regulator RipA</fullName>
    </recommendedName>
    <alternativeName>
        <fullName evidence="6">Repressor of iron proteins A</fullName>
    </alternativeName>
</protein>
<dbReference type="Proteomes" id="UP000176087">
    <property type="component" value="Unassembled WGS sequence"/>
</dbReference>
<dbReference type="STRING" id="933944.AN215_07775"/>
<dbReference type="Gene3D" id="1.10.10.60">
    <property type="entry name" value="Homeodomain-like"/>
    <property type="match status" value="2"/>
</dbReference>
<dbReference type="FunFam" id="1.10.10.60:FF:000132">
    <property type="entry name" value="AraC family transcriptional regulator"/>
    <property type="match status" value="1"/>
</dbReference>
<dbReference type="InterPro" id="IPR018060">
    <property type="entry name" value="HTH_AraC"/>
</dbReference>
<proteinExistence type="predicted"/>
<dbReference type="InterPro" id="IPR014710">
    <property type="entry name" value="RmlC-like_jellyroll"/>
</dbReference>
<evidence type="ECO:0000256" key="5">
    <source>
        <dbReference type="ARBA" id="ARBA00074140"/>
    </source>
</evidence>
<organism evidence="8 9">
    <name type="scientific">Streptomyces abyssalis</name>
    <dbReference type="NCBI Taxonomy" id="933944"/>
    <lineage>
        <taxon>Bacteria</taxon>
        <taxon>Bacillati</taxon>
        <taxon>Actinomycetota</taxon>
        <taxon>Actinomycetes</taxon>
        <taxon>Kitasatosporales</taxon>
        <taxon>Streptomycetaceae</taxon>
        <taxon>Streptomyces</taxon>
    </lineage>
</organism>
<dbReference type="GO" id="GO:0043565">
    <property type="term" value="F:sequence-specific DNA binding"/>
    <property type="evidence" value="ECO:0007669"/>
    <property type="project" value="InterPro"/>
</dbReference>
<evidence type="ECO:0000256" key="3">
    <source>
        <dbReference type="ARBA" id="ARBA00023125"/>
    </source>
</evidence>
<dbReference type="SUPFAM" id="SSF46689">
    <property type="entry name" value="Homeodomain-like"/>
    <property type="match status" value="1"/>
</dbReference>